<organism evidence="2 3">
    <name type="scientific">Dreissena polymorpha</name>
    <name type="common">Zebra mussel</name>
    <name type="synonym">Mytilus polymorpha</name>
    <dbReference type="NCBI Taxonomy" id="45954"/>
    <lineage>
        <taxon>Eukaryota</taxon>
        <taxon>Metazoa</taxon>
        <taxon>Spiralia</taxon>
        <taxon>Lophotrochozoa</taxon>
        <taxon>Mollusca</taxon>
        <taxon>Bivalvia</taxon>
        <taxon>Autobranchia</taxon>
        <taxon>Heteroconchia</taxon>
        <taxon>Euheterodonta</taxon>
        <taxon>Imparidentia</taxon>
        <taxon>Neoheterodontei</taxon>
        <taxon>Myida</taxon>
        <taxon>Dreissenoidea</taxon>
        <taxon>Dreissenidae</taxon>
        <taxon>Dreissena</taxon>
    </lineage>
</organism>
<name>A0A9D4FRV2_DREPO</name>
<dbReference type="EMBL" id="JAIWYP010000007">
    <property type="protein sequence ID" value="KAH3802108.1"/>
    <property type="molecule type" value="Genomic_DNA"/>
</dbReference>
<dbReference type="AlphaFoldDB" id="A0A9D4FRV2"/>
<keyword evidence="3" id="KW-1185">Reference proteome</keyword>
<feature type="signal peptide" evidence="1">
    <location>
        <begin position="1"/>
        <end position="28"/>
    </location>
</feature>
<sequence length="64" mass="7342">MRPKRCRFSNPLSDWFLVIFSRLLACVGMTVKSRKKAPHSATNASSVSCPLMLCSLISNWRRRE</sequence>
<evidence type="ECO:0008006" key="4">
    <source>
        <dbReference type="Google" id="ProtNLM"/>
    </source>
</evidence>
<accession>A0A9D4FRV2</accession>
<keyword evidence="1" id="KW-0732">Signal</keyword>
<comment type="caution">
    <text evidence="2">The sequence shown here is derived from an EMBL/GenBank/DDBJ whole genome shotgun (WGS) entry which is preliminary data.</text>
</comment>
<dbReference type="Proteomes" id="UP000828390">
    <property type="component" value="Unassembled WGS sequence"/>
</dbReference>
<evidence type="ECO:0000313" key="2">
    <source>
        <dbReference type="EMBL" id="KAH3802108.1"/>
    </source>
</evidence>
<protein>
    <recommendedName>
        <fullName evidence="4">Secreted protein</fullName>
    </recommendedName>
</protein>
<reference evidence="2" key="2">
    <citation type="submission" date="2020-11" db="EMBL/GenBank/DDBJ databases">
        <authorList>
            <person name="McCartney M.A."/>
            <person name="Auch B."/>
            <person name="Kono T."/>
            <person name="Mallez S."/>
            <person name="Becker A."/>
            <person name="Gohl D.M."/>
            <person name="Silverstein K.A.T."/>
            <person name="Koren S."/>
            <person name="Bechman K.B."/>
            <person name="Herman A."/>
            <person name="Abrahante J.E."/>
            <person name="Garbe J."/>
        </authorList>
    </citation>
    <scope>NUCLEOTIDE SEQUENCE</scope>
    <source>
        <strain evidence="2">Duluth1</strain>
        <tissue evidence="2">Whole animal</tissue>
    </source>
</reference>
<reference evidence="2" key="1">
    <citation type="journal article" date="2019" name="bioRxiv">
        <title>The Genome of the Zebra Mussel, Dreissena polymorpha: A Resource for Invasive Species Research.</title>
        <authorList>
            <person name="McCartney M.A."/>
            <person name="Auch B."/>
            <person name="Kono T."/>
            <person name="Mallez S."/>
            <person name="Zhang Y."/>
            <person name="Obille A."/>
            <person name="Becker A."/>
            <person name="Abrahante J.E."/>
            <person name="Garbe J."/>
            <person name="Badalamenti J.P."/>
            <person name="Herman A."/>
            <person name="Mangelson H."/>
            <person name="Liachko I."/>
            <person name="Sullivan S."/>
            <person name="Sone E.D."/>
            <person name="Koren S."/>
            <person name="Silverstein K.A.T."/>
            <person name="Beckman K.B."/>
            <person name="Gohl D.M."/>
        </authorList>
    </citation>
    <scope>NUCLEOTIDE SEQUENCE</scope>
    <source>
        <strain evidence="2">Duluth1</strain>
        <tissue evidence="2">Whole animal</tissue>
    </source>
</reference>
<gene>
    <name evidence="2" type="ORF">DPMN_155777</name>
</gene>
<proteinExistence type="predicted"/>
<feature type="chain" id="PRO_5038811508" description="Secreted protein" evidence="1">
    <location>
        <begin position="29"/>
        <end position="64"/>
    </location>
</feature>
<evidence type="ECO:0000313" key="3">
    <source>
        <dbReference type="Proteomes" id="UP000828390"/>
    </source>
</evidence>
<evidence type="ECO:0000256" key="1">
    <source>
        <dbReference type="SAM" id="SignalP"/>
    </source>
</evidence>